<organism evidence="2 3">
    <name type="scientific">Phaeobacter inhibens</name>
    <dbReference type="NCBI Taxonomy" id="221822"/>
    <lineage>
        <taxon>Bacteria</taxon>
        <taxon>Pseudomonadati</taxon>
        <taxon>Pseudomonadota</taxon>
        <taxon>Alphaproteobacteria</taxon>
        <taxon>Rhodobacterales</taxon>
        <taxon>Roseobacteraceae</taxon>
        <taxon>Phaeobacter</taxon>
    </lineage>
</organism>
<name>A0A2I7GJA3_9RHOB</name>
<keyword evidence="1" id="KW-0812">Transmembrane</keyword>
<keyword evidence="1" id="KW-0472">Membrane</keyword>
<reference evidence="2 3" key="2">
    <citation type="journal article" date="2017" name="Genome Biol. Evol.">
        <title>Trajectories and Drivers of Genome Evolution in Surface-Associated Marine Phaeobacter.</title>
        <authorList>
            <person name="Freese H.M."/>
            <person name="Sikorski J."/>
            <person name="Bunk B."/>
            <person name="Scheuner C."/>
            <person name="Meier-Kolthoff J.P."/>
            <person name="Sproer C."/>
            <person name="Gram L."/>
            <person name="Overmann J."/>
        </authorList>
    </citation>
    <scope>NUCLEOTIDE SEQUENCE [LARGE SCALE GENOMIC DNA]</scope>
    <source>
        <strain evidence="2 3">P88</strain>
    </source>
</reference>
<dbReference type="Proteomes" id="UP000236447">
    <property type="component" value="Chromosome"/>
</dbReference>
<proteinExistence type="predicted"/>
<evidence type="ECO:0000313" key="3">
    <source>
        <dbReference type="Proteomes" id="UP000236447"/>
    </source>
</evidence>
<evidence type="ECO:0000256" key="1">
    <source>
        <dbReference type="SAM" id="Phobius"/>
    </source>
</evidence>
<dbReference type="AlphaFoldDB" id="A0A2I7GJA3"/>
<reference evidence="2 3" key="1">
    <citation type="journal article" date="2017" name="Front. Microbiol.">
        <title>Phaeobacter piscinae sp. nov., a species of the Roseobacter group and potential aquaculture probiont.</title>
        <authorList>
            <person name="Sonnenschein E.C."/>
            <person name="Phippen C.B.W."/>
            <person name="Nielsen K.F."/>
            <person name="Mateiu R.V."/>
            <person name="Melchiorsen J."/>
            <person name="Gram L."/>
            <person name="Overmann J."/>
            <person name="Freese H.M."/>
        </authorList>
    </citation>
    <scope>NUCLEOTIDE SEQUENCE [LARGE SCALE GENOMIC DNA]</scope>
    <source>
        <strain evidence="2 3">P88</strain>
    </source>
</reference>
<sequence length="150" mass="16731">MPDGDASPAVYRYSRAARIPHLVMALALWAAGILTISLYVSAAVWITVVLALPLLPGLWDLWRNPTAVLALDNEGLSWRNATSGSTDIPLGRISHIRLDRRWDFSHRATVHTDNGKRLRIPPDCLPPHQGFEQALSAAGLRVERHHFQIF</sequence>
<dbReference type="RefSeq" id="WP_102854316.1">
    <property type="nucleotide sequence ID" value="NZ_CP010610.1"/>
</dbReference>
<accession>A0A2I7GJA3</accession>
<protein>
    <submittedName>
        <fullName evidence="2">Uncharacterized protein</fullName>
    </submittedName>
</protein>
<keyword evidence="1" id="KW-1133">Transmembrane helix</keyword>
<dbReference type="EMBL" id="CP010725">
    <property type="protein sequence ID" value="AUQ98419.1"/>
    <property type="molecule type" value="Genomic_DNA"/>
</dbReference>
<feature type="transmembrane region" description="Helical" evidence="1">
    <location>
        <begin position="22"/>
        <end position="55"/>
    </location>
</feature>
<evidence type="ECO:0000313" key="2">
    <source>
        <dbReference type="EMBL" id="AUQ98419.1"/>
    </source>
</evidence>
<gene>
    <name evidence="2" type="ORF">PhaeoP88_01035</name>
</gene>